<sequence length="1433" mass="154601">MHRRLDGLPHAQHDVIEPVHHDNAYPRPATEPVQRLPSYQSLNPASMLFDIRLRDGRLEPDTTQVGRDIARHLNAPGKHYVADGASVAGTLRFRDERDYLFHIQPTPAVAAVFRSSLPATGGGEELGPGRGYLGSVSGVQTTAEGTQFRLDEGRLYRFEPLTLTWLPDADNRTYSRIGLTREGQLLKTPPQALDSTAQGRTSVVLSQAQGTSIVQIQGAEMTAVHPIDERGSPVQLTRIGLAGSTLYGATADGELLRADVRLARDGTLPMVAQSLLPLEQALKGAVRVEGFFHDDAGQLNAQARDARQQLHSVPLAKAGGLRPEWNLSDVLVKGIEKGLPLPSQQALTTAVDLGLRGKVAFDSGTLLSWDAAAQRWDKCAQKGVAHLERGLDGRAYVLQAGQLKAVNVTKVRDPVFEGASHELSALPKPSPLVSLEEVLAGDIQRPVTGFAVADGRNFVTVDKDHQLQACVDGVVGPLRLSPALAIKTLALDHEANLYAHTQTGELFKLDRHAWQGSEGAAPRWTQVELPQKQSLESLRMGADKHLIGGWDKQFHRLDNAAPSAMAWGLVQPARQEAALADTLTAGQMRTSVPGGALTASSNVLGQTREGVPIKRNVFQGIKAHFHPLQALAEKGQSIGHHMKGRRGLESVYADDKRLHQQLESLSKNRPVGADLSARLAALSEPGPRQALAGKISQALAKVEQSSQSSARLLGDLHGLTFDPQPTLSRTVVSPESTLHRLYEAFKRVEPSSQKFTATLLANFEGQGLRLPEWKPERKRDLGHPSALIEGDLIHHAGTLKQLAGVIEALSSTSGHSPSALKRIEASLQAVMKGFEEGPVHTLSSQQIVSYDQAESLYDNFKLLAKDLGTPGSALHWHLSGLLGLPADASIQGAMTQQVRQLQSGQTLSPSRTQGQALGVIVTGIKPVAPLEFFLEASKSHTHGVSISRTDQGAHVEISTDDMRRMTGSLGLGVTLGQGGGAVGPGLRVAGELLASVEKSREASIGFDVREADFGKMMSILMGQSGGFQDLLALGKEHASGEGSKVSADVSLDGLAQLRLMYKPQENIAEFDSVIQAGIGGVGHLNLAHADANRSSVRSATGTRRNEGRNMQWLREAEAGANFAPVNALALGRAEAGGPTAIAFALPEVSVRVKFDRGQSRSVDFSFRAAQPVTQAQIDDIHRRLSQYSPQFRQDLAVIAPSADPQEQLAMLQRFMAAHPPLATKLDDYHTIGQSLEQCMTQHALMKAGLRQLASVESGVTRVGLHDNGRFAWLDDVAPGNKAAIVQWLKDDPQFAQIIQQLQQGEGTSMTLGMELKPQVLRTIERRHLAGESTEPLIKRALKDPDNLRVKSMSLNYTATQTHGMSLPALTSLSFSSRASLSHTQKHVNVDFEYGANADKPLRMNLNDTLSPLPRHDLTIDLADQRIRTPSAMA</sequence>
<dbReference type="Pfam" id="PF11725">
    <property type="entry name" value="AvrE_T3Es"/>
    <property type="match status" value="1"/>
</dbReference>
<protein>
    <submittedName>
        <fullName evidence="2">Pathogenicity factor</fullName>
    </submittedName>
</protein>
<feature type="compositionally biased region" description="Basic and acidic residues" evidence="1">
    <location>
        <begin position="1"/>
        <end position="24"/>
    </location>
</feature>
<dbReference type="Proteomes" id="UP000183653">
    <property type="component" value="Chromosome I"/>
</dbReference>
<evidence type="ECO:0000256" key="1">
    <source>
        <dbReference type="SAM" id="MobiDB-lite"/>
    </source>
</evidence>
<dbReference type="OrthoDB" id="6722206at2"/>
<dbReference type="EMBL" id="LT629782">
    <property type="protein sequence ID" value="SDU28093.1"/>
    <property type="molecule type" value="Genomic_DNA"/>
</dbReference>
<organism evidence="2 3">
    <name type="scientific">Pseudomonas orientalis</name>
    <dbReference type="NCBI Taxonomy" id="76758"/>
    <lineage>
        <taxon>Bacteria</taxon>
        <taxon>Pseudomonadati</taxon>
        <taxon>Pseudomonadota</taxon>
        <taxon>Gammaproteobacteria</taxon>
        <taxon>Pseudomonadales</taxon>
        <taxon>Pseudomonadaceae</taxon>
        <taxon>Pseudomonas</taxon>
    </lineage>
</organism>
<gene>
    <name evidence="2" type="ORF">SAMN04490197_4510</name>
</gene>
<evidence type="ECO:0000313" key="2">
    <source>
        <dbReference type="EMBL" id="SDU28093.1"/>
    </source>
</evidence>
<proteinExistence type="predicted"/>
<reference evidence="2 3" key="1">
    <citation type="submission" date="2016-10" db="EMBL/GenBank/DDBJ databases">
        <authorList>
            <person name="Varghese N."/>
            <person name="Submissions S."/>
        </authorList>
    </citation>
    <scope>NUCLEOTIDE SEQUENCE [LARGE SCALE GENOMIC DNA]</scope>
    <source>
        <strain evidence="2 3">BS2775</strain>
    </source>
</reference>
<name>A0A1H2H8G0_9PSED</name>
<accession>A0A1H2H8G0</accession>
<feature type="region of interest" description="Disordered" evidence="1">
    <location>
        <begin position="1"/>
        <end position="26"/>
    </location>
</feature>
<dbReference type="InterPro" id="IPR021085">
    <property type="entry name" value="AvrE_T3Es"/>
</dbReference>
<keyword evidence="3" id="KW-1185">Reference proteome</keyword>
<evidence type="ECO:0000313" key="3">
    <source>
        <dbReference type="Proteomes" id="UP000183653"/>
    </source>
</evidence>